<accession>A0A975TBQ2</accession>
<dbReference type="AlphaFoldDB" id="A0A975TBQ2"/>
<dbReference type="Proteomes" id="UP000683511">
    <property type="component" value="Chromosome"/>
</dbReference>
<keyword evidence="2" id="KW-1185">Reference proteome</keyword>
<gene>
    <name evidence="1" type="ORF">B6N60_04235</name>
</gene>
<protein>
    <submittedName>
        <fullName evidence="1">Uncharacterized protein</fullName>
    </submittedName>
</protein>
<sequence>MAIAPPSYLTKMAIAPPSYLTKMAIALHVTYIKQRSLLNSSTPEKRSHSIIPKMAIPTVSFANALHRTYIKQRSLFHPTYIK</sequence>
<dbReference type="RefSeq" id="WP_190607088.1">
    <property type="nucleotide sequence ID" value="NZ_CP021056.1"/>
</dbReference>
<organism evidence="1 2">
    <name type="scientific">Richelia sinica FACHB-800</name>
    <dbReference type="NCBI Taxonomy" id="1357546"/>
    <lineage>
        <taxon>Bacteria</taxon>
        <taxon>Bacillati</taxon>
        <taxon>Cyanobacteriota</taxon>
        <taxon>Cyanophyceae</taxon>
        <taxon>Nostocales</taxon>
        <taxon>Nostocaceae</taxon>
        <taxon>Richelia</taxon>
    </lineage>
</organism>
<evidence type="ECO:0000313" key="2">
    <source>
        <dbReference type="Proteomes" id="UP000683511"/>
    </source>
</evidence>
<name>A0A975TBQ2_9NOST</name>
<dbReference type="EMBL" id="CP021056">
    <property type="protein sequence ID" value="QXE25520.1"/>
    <property type="molecule type" value="Genomic_DNA"/>
</dbReference>
<evidence type="ECO:0000313" key="1">
    <source>
        <dbReference type="EMBL" id="QXE25520.1"/>
    </source>
</evidence>
<reference evidence="1" key="1">
    <citation type="submission" date="2017-04" db="EMBL/GenBank/DDBJ databases">
        <title>Genome deletions in a multicellular cyanobacterial endosymbiont for morphological adaptation in marine diatoms.</title>
        <authorList>
            <person name="Wang Y."/>
            <person name="Gao H."/>
            <person name="Li R."/>
            <person name="Xu X."/>
        </authorList>
    </citation>
    <scope>NUCLEOTIDE SEQUENCE</scope>
    <source>
        <strain evidence="1">FACHB 800</strain>
    </source>
</reference>
<dbReference type="KEGG" id="rsin:B6N60_04235"/>
<proteinExistence type="predicted"/>